<evidence type="ECO:0000313" key="4">
    <source>
        <dbReference type="EMBL" id="PIZ48191.1"/>
    </source>
</evidence>
<keyword evidence="2 4" id="KW-0808">Transferase</keyword>
<dbReference type="PANTHER" id="PTHR46429:SF1">
    <property type="entry name" value="23S RRNA (GUANOSINE-2'-O-)-METHYLTRANSFERASE RLMB"/>
    <property type="match status" value="1"/>
</dbReference>
<dbReference type="EMBL" id="PFNL01000007">
    <property type="protein sequence ID" value="PIZ48191.1"/>
    <property type="molecule type" value="Genomic_DNA"/>
</dbReference>
<feature type="domain" description="tRNA/rRNA methyltransferase SpoU type" evidence="3">
    <location>
        <begin position="6"/>
        <end position="162"/>
    </location>
</feature>
<evidence type="ECO:0000256" key="1">
    <source>
        <dbReference type="ARBA" id="ARBA00022603"/>
    </source>
</evidence>
<evidence type="ECO:0000259" key="3">
    <source>
        <dbReference type="Pfam" id="PF00588"/>
    </source>
</evidence>
<sequence>MSQFPITLMLENIRSLYNVGSIFRTADGVGLTKILLTGITPYPTYTDDQRKPWEITTITEKLHKTALGAEEFVAWEYVEKPENALSLKQANLNCSVVSLEKTDTSISIFDADMLFPILFIVGNEKDGISQKTLSQSDHIVHIPMYGKKESFNVASATAIALYELRRKFVKLNSGNFR</sequence>
<organism evidence="4 5">
    <name type="scientific">candidate division WWE3 bacterium CG_4_10_14_0_2_um_filter_41_14</name>
    <dbReference type="NCBI Taxonomy" id="1975072"/>
    <lineage>
        <taxon>Bacteria</taxon>
        <taxon>Katanobacteria</taxon>
    </lineage>
</organism>
<dbReference type="GO" id="GO:0006396">
    <property type="term" value="P:RNA processing"/>
    <property type="evidence" value="ECO:0007669"/>
    <property type="project" value="InterPro"/>
</dbReference>
<dbReference type="PANTHER" id="PTHR46429">
    <property type="entry name" value="23S RRNA (GUANOSINE-2'-O-)-METHYLTRANSFERASE RLMB"/>
    <property type="match status" value="1"/>
</dbReference>
<comment type="caution">
    <text evidence="4">The sequence shown here is derived from an EMBL/GenBank/DDBJ whole genome shotgun (WGS) entry which is preliminary data.</text>
</comment>
<dbReference type="InterPro" id="IPR029026">
    <property type="entry name" value="tRNA_m1G_MTases_N"/>
</dbReference>
<dbReference type="AlphaFoldDB" id="A0A2M7TM14"/>
<accession>A0A2M7TM14</accession>
<dbReference type="GO" id="GO:0008173">
    <property type="term" value="F:RNA methyltransferase activity"/>
    <property type="evidence" value="ECO:0007669"/>
    <property type="project" value="InterPro"/>
</dbReference>
<keyword evidence="1 4" id="KW-0489">Methyltransferase</keyword>
<dbReference type="GO" id="GO:0005829">
    <property type="term" value="C:cytosol"/>
    <property type="evidence" value="ECO:0007669"/>
    <property type="project" value="TreeGrafter"/>
</dbReference>
<proteinExistence type="predicted"/>
<name>A0A2M7TM14_UNCKA</name>
<dbReference type="Proteomes" id="UP000228920">
    <property type="component" value="Unassembled WGS sequence"/>
</dbReference>
<evidence type="ECO:0000313" key="5">
    <source>
        <dbReference type="Proteomes" id="UP000228920"/>
    </source>
</evidence>
<dbReference type="SUPFAM" id="SSF75217">
    <property type="entry name" value="alpha/beta knot"/>
    <property type="match status" value="1"/>
</dbReference>
<dbReference type="InterPro" id="IPR001537">
    <property type="entry name" value="SpoU_MeTrfase"/>
</dbReference>
<dbReference type="InterPro" id="IPR029028">
    <property type="entry name" value="Alpha/beta_knot_MTases"/>
</dbReference>
<dbReference type="Gene3D" id="3.40.1280.10">
    <property type="match status" value="1"/>
</dbReference>
<protein>
    <submittedName>
        <fullName evidence="4">RNA methyltransferase</fullName>
    </submittedName>
</protein>
<evidence type="ECO:0000256" key="2">
    <source>
        <dbReference type="ARBA" id="ARBA00022679"/>
    </source>
</evidence>
<dbReference type="GO" id="GO:0032259">
    <property type="term" value="P:methylation"/>
    <property type="evidence" value="ECO:0007669"/>
    <property type="project" value="UniProtKB-KW"/>
</dbReference>
<gene>
    <name evidence="4" type="ORF">COY32_00400</name>
</gene>
<reference evidence="5" key="1">
    <citation type="submission" date="2017-09" db="EMBL/GenBank/DDBJ databases">
        <title>Depth-based differentiation of microbial function through sediment-hosted aquifers and enrichment of novel symbionts in the deep terrestrial subsurface.</title>
        <authorList>
            <person name="Probst A.J."/>
            <person name="Ladd B."/>
            <person name="Jarett J.K."/>
            <person name="Geller-Mcgrath D.E."/>
            <person name="Sieber C.M.K."/>
            <person name="Emerson J.B."/>
            <person name="Anantharaman K."/>
            <person name="Thomas B.C."/>
            <person name="Malmstrom R."/>
            <person name="Stieglmeier M."/>
            <person name="Klingl A."/>
            <person name="Woyke T."/>
            <person name="Ryan C.M."/>
            <person name="Banfield J.F."/>
        </authorList>
    </citation>
    <scope>NUCLEOTIDE SEQUENCE [LARGE SCALE GENOMIC DNA]</scope>
</reference>
<dbReference type="Pfam" id="PF00588">
    <property type="entry name" value="SpoU_methylase"/>
    <property type="match status" value="1"/>
</dbReference>
<dbReference type="InterPro" id="IPR004441">
    <property type="entry name" value="rRNA_MeTrfase_TrmH"/>
</dbReference>
<dbReference type="GO" id="GO:0003723">
    <property type="term" value="F:RNA binding"/>
    <property type="evidence" value="ECO:0007669"/>
    <property type="project" value="InterPro"/>
</dbReference>